<gene>
    <name evidence="1" type="ORF">FXF49_09805</name>
</gene>
<sequence length="95" mass="10821">MLREMLSEVFSDYDSLSGRAVELSTGADFLQFTMGRVEDACKTFDAMYSVVENCLLEGDDLSYIEIVQTKPELLSPIVNIAKRHHYRGVTLDFFM</sequence>
<feature type="non-terminal residue" evidence="1">
    <location>
        <position position="95"/>
    </location>
</feature>
<accession>A0A5D0MMS4</accession>
<dbReference type="EMBL" id="VSIV01000270">
    <property type="protein sequence ID" value="TYB32771.1"/>
    <property type="molecule type" value="Genomic_DNA"/>
</dbReference>
<dbReference type="RefSeq" id="WP_303701714.1">
    <property type="nucleotide sequence ID" value="NZ_VSIV01000270.1"/>
</dbReference>
<reference evidence="1 2" key="1">
    <citation type="submission" date="2019-08" db="EMBL/GenBank/DDBJ databases">
        <title>Genomic characterization of a novel candidate phylum (ARYD3) from a high temperature, high salinity tertiary oil reservoir in north central Oklahoma, USA.</title>
        <authorList>
            <person name="Youssef N.H."/>
            <person name="Yadav A."/>
            <person name="Elshahed M.S."/>
        </authorList>
    </citation>
    <scope>NUCLEOTIDE SEQUENCE [LARGE SCALE GENOMIC DNA]</scope>
    <source>
        <strain evidence="1">ARYD1</strain>
    </source>
</reference>
<dbReference type="AlphaFoldDB" id="A0A5D0MMS4"/>
<proteinExistence type="predicted"/>
<protein>
    <submittedName>
        <fullName evidence="1">Uncharacterized protein</fullName>
    </submittedName>
</protein>
<organism evidence="1 2">
    <name type="scientific">Flexistipes sinusarabici</name>
    <dbReference type="NCBI Taxonomy" id="2352"/>
    <lineage>
        <taxon>Bacteria</taxon>
        <taxon>Pseudomonadati</taxon>
        <taxon>Deferribacterota</taxon>
        <taxon>Deferribacteres</taxon>
        <taxon>Deferribacterales</taxon>
        <taxon>Flexistipitaceae</taxon>
        <taxon>Flexistipes</taxon>
    </lineage>
</organism>
<dbReference type="Proteomes" id="UP000323337">
    <property type="component" value="Unassembled WGS sequence"/>
</dbReference>
<comment type="caution">
    <text evidence="1">The sequence shown here is derived from an EMBL/GenBank/DDBJ whole genome shotgun (WGS) entry which is preliminary data.</text>
</comment>
<evidence type="ECO:0000313" key="1">
    <source>
        <dbReference type="EMBL" id="TYB32771.1"/>
    </source>
</evidence>
<name>A0A5D0MMS4_FLESI</name>
<evidence type="ECO:0000313" key="2">
    <source>
        <dbReference type="Proteomes" id="UP000323337"/>
    </source>
</evidence>